<accession>A0A4R6U658</accession>
<organism evidence="1 2">
    <name type="scientific">Thiopseudomonas denitrificans</name>
    <dbReference type="NCBI Taxonomy" id="1501432"/>
    <lineage>
        <taxon>Bacteria</taxon>
        <taxon>Pseudomonadati</taxon>
        <taxon>Pseudomonadota</taxon>
        <taxon>Gammaproteobacteria</taxon>
        <taxon>Pseudomonadales</taxon>
        <taxon>Pseudomonadaceae</taxon>
        <taxon>Thiopseudomonas</taxon>
    </lineage>
</organism>
<dbReference type="OrthoDB" id="9811423at2"/>
<keyword evidence="2" id="KW-1185">Reference proteome</keyword>
<protein>
    <recommendedName>
        <fullName evidence="3">Fe-S protein YdhL (DUF1289 family)</fullName>
    </recommendedName>
</protein>
<dbReference type="Proteomes" id="UP000294575">
    <property type="component" value="Unassembled WGS sequence"/>
</dbReference>
<evidence type="ECO:0000313" key="2">
    <source>
        <dbReference type="Proteomes" id="UP000294575"/>
    </source>
</evidence>
<dbReference type="PANTHER" id="PTHR35175">
    <property type="entry name" value="DUF1289 DOMAIN-CONTAINING PROTEIN"/>
    <property type="match status" value="1"/>
</dbReference>
<gene>
    <name evidence="1" type="ORF">DFQ45_10499</name>
</gene>
<proteinExistence type="predicted"/>
<sequence length="67" mass="7595">MKTEPGHIEKPLRSPCVSICVLDEGDLCVGCQRTGREISNWGKMDNEQRRAVLAKTEQRAREQGLIR</sequence>
<evidence type="ECO:0000313" key="1">
    <source>
        <dbReference type="EMBL" id="TDQ38524.1"/>
    </source>
</evidence>
<dbReference type="EMBL" id="SNYK01000004">
    <property type="protein sequence ID" value="TDQ38524.1"/>
    <property type="molecule type" value="Genomic_DNA"/>
</dbReference>
<name>A0A4R6U658_9GAMM</name>
<evidence type="ECO:0008006" key="3">
    <source>
        <dbReference type="Google" id="ProtNLM"/>
    </source>
</evidence>
<dbReference type="AlphaFoldDB" id="A0A4R6U658"/>
<dbReference type="PANTHER" id="PTHR35175:SF2">
    <property type="entry name" value="DUF1289 DOMAIN-CONTAINING PROTEIN"/>
    <property type="match status" value="1"/>
</dbReference>
<dbReference type="RefSeq" id="WP_101496237.1">
    <property type="nucleotide sequence ID" value="NZ_LNJZ01000005.1"/>
</dbReference>
<dbReference type="Pfam" id="PF06945">
    <property type="entry name" value="DUF1289"/>
    <property type="match status" value="1"/>
</dbReference>
<reference evidence="1 2" key="1">
    <citation type="submission" date="2019-03" db="EMBL/GenBank/DDBJ databases">
        <title>Genomic Encyclopedia of Type Strains, Phase IV (KMG-IV): sequencing the most valuable type-strain genomes for metagenomic binning, comparative biology and taxonomic classification.</title>
        <authorList>
            <person name="Goeker M."/>
        </authorList>
    </citation>
    <scope>NUCLEOTIDE SEQUENCE [LARGE SCALE GENOMIC DNA]</scope>
    <source>
        <strain evidence="1 2">DSM 28679</strain>
    </source>
</reference>
<dbReference type="InterPro" id="IPR010710">
    <property type="entry name" value="DUF1289"/>
</dbReference>
<comment type="caution">
    <text evidence="1">The sequence shown here is derived from an EMBL/GenBank/DDBJ whole genome shotgun (WGS) entry which is preliminary data.</text>
</comment>